<dbReference type="EMBL" id="AP028127">
    <property type="protein sequence ID" value="BEH90571.1"/>
    <property type="molecule type" value="Genomic_DNA"/>
</dbReference>
<gene>
    <name evidence="4" type="ORF">T23_06730</name>
</gene>
<evidence type="ECO:0000313" key="4">
    <source>
        <dbReference type="EMBL" id="BEH90571.1"/>
    </source>
</evidence>
<protein>
    <recommendedName>
        <fullName evidence="3">HTH tetR-type domain-containing protein</fullName>
    </recommendedName>
</protein>
<dbReference type="Pfam" id="PF00440">
    <property type="entry name" value="TetR_N"/>
    <property type="match status" value="1"/>
</dbReference>
<dbReference type="RefSeq" id="WP_338617919.1">
    <property type="nucleotide sequence ID" value="NZ_AP028127.1"/>
</dbReference>
<evidence type="ECO:0000313" key="5">
    <source>
        <dbReference type="Proteomes" id="UP001432099"/>
    </source>
</evidence>
<dbReference type="InterPro" id="IPR009057">
    <property type="entry name" value="Homeodomain-like_sf"/>
</dbReference>
<evidence type="ECO:0000256" key="1">
    <source>
        <dbReference type="ARBA" id="ARBA00023125"/>
    </source>
</evidence>
<feature type="DNA-binding region" description="H-T-H motif" evidence="2">
    <location>
        <begin position="29"/>
        <end position="48"/>
    </location>
</feature>
<keyword evidence="1 2" id="KW-0238">DNA-binding</keyword>
<accession>A0ABN6Z9P0</accession>
<evidence type="ECO:0000256" key="2">
    <source>
        <dbReference type="PROSITE-ProRule" id="PRU00335"/>
    </source>
</evidence>
<proteinExistence type="predicted"/>
<name>A0ABN6Z9P0_9FIRM</name>
<dbReference type="Proteomes" id="UP001432099">
    <property type="component" value="Chromosome"/>
</dbReference>
<keyword evidence="5" id="KW-1185">Reference proteome</keyword>
<organism evidence="4 5">
    <name type="scientific">Turicibacter faecis</name>
    <dbReference type="NCBI Taxonomy" id="2963365"/>
    <lineage>
        <taxon>Bacteria</taxon>
        <taxon>Bacillati</taxon>
        <taxon>Bacillota</taxon>
        <taxon>Erysipelotrichia</taxon>
        <taxon>Erysipelotrichales</taxon>
        <taxon>Turicibacteraceae</taxon>
        <taxon>Turicibacter</taxon>
    </lineage>
</organism>
<evidence type="ECO:0000259" key="3">
    <source>
        <dbReference type="PROSITE" id="PS50977"/>
    </source>
</evidence>
<sequence length="131" mass="15606">METTSELSKLYLSEALIQLMKTKDFAKITNKNITDRAGLSHITIYRHFDTKEEILSYYLARMFKQWKEDWQEGENMAYQLFTFFQRHQEIIGLLYRAGKQYLLIDQLLASYDYGREDSNAVAYSKLLMCNF</sequence>
<dbReference type="InterPro" id="IPR001647">
    <property type="entry name" value="HTH_TetR"/>
</dbReference>
<feature type="domain" description="HTH tetR-type" evidence="3">
    <location>
        <begin position="6"/>
        <end position="66"/>
    </location>
</feature>
<dbReference type="SUPFAM" id="SSF46689">
    <property type="entry name" value="Homeodomain-like"/>
    <property type="match status" value="1"/>
</dbReference>
<dbReference type="PROSITE" id="PS50977">
    <property type="entry name" value="HTH_TETR_2"/>
    <property type="match status" value="1"/>
</dbReference>
<dbReference type="Gene3D" id="1.10.357.10">
    <property type="entry name" value="Tetracycline Repressor, domain 2"/>
    <property type="match status" value="1"/>
</dbReference>
<reference evidence="4" key="1">
    <citation type="journal article" date="2024" name="Int. J. Syst. Evol. Microbiol.">
        <title>Turicibacter faecis sp. nov., isolated from faeces of heart failure mouse model.</title>
        <authorList>
            <person name="Imamura Y."/>
            <person name="Motooka D."/>
            <person name="Nakajima Y."/>
            <person name="Ito S."/>
            <person name="Kitakaze M."/>
            <person name="Iida T."/>
            <person name="Nakamura S."/>
        </authorList>
    </citation>
    <scope>NUCLEOTIDE SEQUENCE</scope>
    <source>
        <strain evidence="4">TC023</strain>
    </source>
</reference>